<dbReference type="Pfam" id="PF13202">
    <property type="entry name" value="EF-hand_5"/>
    <property type="match status" value="1"/>
</dbReference>
<dbReference type="SUPFAM" id="SSF47473">
    <property type="entry name" value="EF-hand"/>
    <property type="match status" value="1"/>
</dbReference>
<dbReference type="Gene3D" id="1.10.238.10">
    <property type="entry name" value="EF-hand"/>
    <property type="match status" value="1"/>
</dbReference>
<organism evidence="3 4">
    <name type="scientific">Sphingomonas faeni</name>
    <dbReference type="NCBI Taxonomy" id="185950"/>
    <lineage>
        <taxon>Bacteria</taxon>
        <taxon>Pseudomonadati</taxon>
        <taxon>Pseudomonadota</taxon>
        <taxon>Alphaproteobacteria</taxon>
        <taxon>Sphingomonadales</taxon>
        <taxon>Sphingomonadaceae</taxon>
        <taxon>Sphingomonas</taxon>
    </lineage>
</organism>
<evidence type="ECO:0000313" key="3">
    <source>
        <dbReference type="EMBL" id="PTW44370.1"/>
    </source>
</evidence>
<evidence type="ECO:0000259" key="2">
    <source>
        <dbReference type="PROSITE" id="PS50222"/>
    </source>
</evidence>
<dbReference type="Proteomes" id="UP000244013">
    <property type="component" value="Unassembled WGS sequence"/>
</dbReference>
<feature type="region of interest" description="Disordered" evidence="1">
    <location>
        <begin position="32"/>
        <end position="72"/>
    </location>
</feature>
<evidence type="ECO:0000313" key="4">
    <source>
        <dbReference type="Proteomes" id="UP000244013"/>
    </source>
</evidence>
<dbReference type="InterPro" id="IPR002048">
    <property type="entry name" value="EF_hand_dom"/>
</dbReference>
<reference evidence="3 4" key="1">
    <citation type="submission" date="2018-04" db="EMBL/GenBank/DDBJ databases">
        <title>Genomic Encyclopedia of Type Strains, Phase III (KMG-III): the genomes of soil and plant-associated and newly described type strains.</title>
        <authorList>
            <person name="Whitman W."/>
        </authorList>
    </citation>
    <scope>NUCLEOTIDE SEQUENCE [LARGE SCALE GENOMIC DNA]</scope>
    <source>
        <strain evidence="3 4">MA-olki</strain>
    </source>
</reference>
<dbReference type="InterPro" id="IPR011992">
    <property type="entry name" value="EF-hand-dom_pair"/>
</dbReference>
<gene>
    <name evidence="3" type="ORF">C8J25_11050</name>
</gene>
<dbReference type="OrthoDB" id="7391686at2"/>
<dbReference type="InterPro" id="IPR018247">
    <property type="entry name" value="EF_Hand_1_Ca_BS"/>
</dbReference>
<dbReference type="RefSeq" id="WP_107955679.1">
    <property type="nucleotide sequence ID" value="NZ_QAYE01000010.1"/>
</dbReference>
<dbReference type="AlphaFoldDB" id="A0A2T5TYM5"/>
<comment type="caution">
    <text evidence="3">The sequence shown here is derived from an EMBL/GenBank/DDBJ whole genome shotgun (WGS) entry which is preliminary data.</text>
</comment>
<dbReference type="PROSITE" id="PS50222">
    <property type="entry name" value="EF_HAND_2"/>
    <property type="match status" value="1"/>
</dbReference>
<accession>A0A2T5TYM5</accession>
<evidence type="ECO:0000256" key="1">
    <source>
        <dbReference type="SAM" id="MobiDB-lite"/>
    </source>
</evidence>
<proteinExistence type="predicted"/>
<name>A0A2T5TYM5_9SPHN</name>
<dbReference type="GeneID" id="91007464"/>
<dbReference type="EMBL" id="QAYE01000010">
    <property type="protein sequence ID" value="PTW44370.1"/>
    <property type="molecule type" value="Genomic_DNA"/>
</dbReference>
<dbReference type="GO" id="GO:0005509">
    <property type="term" value="F:calcium ion binding"/>
    <property type="evidence" value="ECO:0007669"/>
    <property type="project" value="InterPro"/>
</dbReference>
<sequence>MWRYLAGGAAVIALIAAGFMFFSGKARPGPLLPPQPMAQVSGGTGASDPLPDAAPEATEKTREQKRFDRYDKDRDAKITREEYLVQRRKAYARLDVDGDGKLSFDEWAVKATTKFADADRDKSGAMTAPEFATTAVKRKGPARVNCPPAQPVAEES</sequence>
<feature type="domain" description="EF-hand" evidence="2">
    <location>
        <begin position="82"/>
        <end position="117"/>
    </location>
</feature>
<feature type="compositionally biased region" description="Basic and acidic residues" evidence="1">
    <location>
        <begin position="57"/>
        <end position="72"/>
    </location>
</feature>
<protein>
    <submittedName>
        <fullName evidence="3">EF hand domain-containing protein</fullName>
    </submittedName>
</protein>
<dbReference type="PROSITE" id="PS00018">
    <property type="entry name" value="EF_HAND_1"/>
    <property type="match status" value="2"/>
</dbReference>